<dbReference type="EMBL" id="MGJP01000063">
    <property type="protein sequence ID" value="OGN08407.1"/>
    <property type="molecule type" value="Genomic_DNA"/>
</dbReference>
<sequence>MRVYEPILIKNYLILSGDNFITSSTKKACSKYKQGPIQFLIFSVYLNFSFEFLLEASGFLHRSYS</sequence>
<gene>
    <name evidence="1" type="ORF">A3J46_06785</name>
</gene>
<dbReference type="Proteomes" id="UP000177167">
    <property type="component" value="Unassembled WGS sequence"/>
</dbReference>
<dbReference type="AlphaFoldDB" id="A0A1F8F5J1"/>
<proteinExistence type="predicted"/>
<evidence type="ECO:0000313" key="1">
    <source>
        <dbReference type="EMBL" id="OGN08407.1"/>
    </source>
</evidence>
<reference evidence="1 2" key="1">
    <citation type="journal article" date="2016" name="Nat. Commun.">
        <title>Thousands of microbial genomes shed light on interconnected biogeochemical processes in an aquifer system.</title>
        <authorList>
            <person name="Anantharaman K."/>
            <person name="Brown C.T."/>
            <person name="Hug L.A."/>
            <person name="Sharon I."/>
            <person name="Castelle C.J."/>
            <person name="Probst A.J."/>
            <person name="Thomas B.C."/>
            <person name="Singh A."/>
            <person name="Wilkins M.J."/>
            <person name="Karaoz U."/>
            <person name="Brodie E.L."/>
            <person name="Williams K.H."/>
            <person name="Hubbard S.S."/>
            <person name="Banfield J.F."/>
        </authorList>
    </citation>
    <scope>NUCLEOTIDE SEQUENCE [LARGE SCALE GENOMIC DNA]</scope>
</reference>
<name>A0A1F8F5J1_9BACT</name>
<comment type="caution">
    <text evidence="1">The sequence shown here is derived from an EMBL/GenBank/DDBJ whole genome shotgun (WGS) entry which is preliminary data.</text>
</comment>
<evidence type="ECO:0000313" key="2">
    <source>
        <dbReference type="Proteomes" id="UP000177167"/>
    </source>
</evidence>
<organism evidence="1 2">
    <name type="scientific">Candidatus Yanofskybacteria bacterium RIFCSPHIGHO2_02_FULL_41_11</name>
    <dbReference type="NCBI Taxonomy" id="1802675"/>
    <lineage>
        <taxon>Bacteria</taxon>
        <taxon>Candidatus Yanofskyibacteriota</taxon>
    </lineage>
</organism>
<accession>A0A1F8F5J1</accession>
<protein>
    <submittedName>
        <fullName evidence="1">Uncharacterized protein</fullName>
    </submittedName>
</protein>